<keyword evidence="2" id="KW-1185">Reference proteome</keyword>
<dbReference type="Proteomes" id="UP000886998">
    <property type="component" value="Unassembled WGS sequence"/>
</dbReference>
<accession>A0A8X6YMI0</accession>
<reference evidence="1" key="1">
    <citation type="submission" date="2020-08" db="EMBL/GenBank/DDBJ databases">
        <title>Multicomponent nature underlies the extraordinary mechanical properties of spider dragline silk.</title>
        <authorList>
            <person name="Kono N."/>
            <person name="Nakamura H."/>
            <person name="Mori M."/>
            <person name="Yoshida Y."/>
            <person name="Ohtoshi R."/>
            <person name="Malay A.D."/>
            <person name="Moran D.A.P."/>
            <person name="Tomita M."/>
            <person name="Numata K."/>
            <person name="Arakawa K."/>
        </authorList>
    </citation>
    <scope>NUCLEOTIDE SEQUENCE</scope>
</reference>
<gene>
    <name evidence="1" type="primary">AVEN_233759_1</name>
    <name evidence="1" type="ORF">TNIN_358651</name>
</gene>
<organism evidence="1 2">
    <name type="scientific">Trichonephila inaurata madagascariensis</name>
    <dbReference type="NCBI Taxonomy" id="2747483"/>
    <lineage>
        <taxon>Eukaryota</taxon>
        <taxon>Metazoa</taxon>
        <taxon>Ecdysozoa</taxon>
        <taxon>Arthropoda</taxon>
        <taxon>Chelicerata</taxon>
        <taxon>Arachnida</taxon>
        <taxon>Araneae</taxon>
        <taxon>Araneomorphae</taxon>
        <taxon>Entelegynae</taxon>
        <taxon>Araneoidea</taxon>
        <taxon>Nephilidae</taxon>
        <taxon>Trichonephila</taxon>
        <taxon>Trichonephila inaurata</taxon>
    </lineage>
</organism>
<dbReference type="OrthoDB" id="6433206at2759"/>
<protein>
    <submittedName>
        <fullName evidence="1">Integrase_H2C2 domain-containing protein</fullName>
    </submittedName>
</protein>
<comment type="caution">
    <text evidence="1">The sequence shown here is derived from an EMBL/GenBank/DDBJ whole genome shotgun (WGS) entry which is preliminary data.</text>
</comment>
<name>A0A8X6YMI0_9ARAC</name>
<dbReference type="EMBL" id="BMAV01020859">
    <property type="protein sequence ID" value="GFY74637.1"/>
    <property type="molecule type" value="Genomic_DNA"/>
</dbReference>
<evidence type="ECO:0000313" key="1">
    <source>
        <dbReference type="EMBL" id="GFY74637.1"/>
    </source>
</evidence>
<evidence type="ECO:0000313" key="2">
    <source>
        <dbReference type="Proteomes" id="UP000886998"/>
    </source>
</evidence>
<proteinExistence type="predicted"/>
<dbReference type="AlphaFoldDB" id="A0A8X6YMI0"/>
<sequence>MGKLFDSEPSVESKHSLLISSLLTQTQCISDLWNLDDTSTDKSVSVLGLVWHTDSDMLSCKVEITNISEKPATRKEGVLENILQGKWWEGPTWLLENEENWPKSEDEPDEDLVNSEKRKTIGTTLTKTDENANWYYKKNCLSVSELKNAEIALIHLVQNINDDKLRQLRPVIDFNGLIRAKTNISNRDDTNGF</sequence>